<evidence type="ECO:0000313" key="1">
    <source>
        <dbReference type="EMBL" id="EYC13371.1"/>
    </source>
</evidence>
<comment type="caution">
    <text evidence="1">The sequence shown here is derived from an EMBL/GenBank/DDBJ whole genome shotgun (WGS) entry which is preliminary data.</text>
</comment>
<protein>
    <submittedName>
        <fullName evidence="1">Uncharacterized protein</fullName>
    </submittedName>
</protein>
<keyword evidence="2" id="KW-1185">Reference proteome</keyword>
<reference evidence="2" key="1">
    <citation type="journal article" date="2015" name="Nat. Genet.">
        <title>The genome and transcriptome of the zoonotic hookworm Ancylostoma ceylanicum identify infection-specific gene families.</title>
        <authorList>
            <person name="Schwarz E.M."/>
            <person name="Hu Y."/>
            <person name="Antoshechkin I."/>
            <person name="Miller M.M."/>
            <person name="Sternberg P.W."/>
            <person name="Aroian R.V."/>
        </authorList>
    </citation>
    <scope>NUCLEOTIDE SEQUENCE</scope>
    <source>
        <strain evidence="2">HY135</strain>
    </source>
</reference>
<dbReference type="EMBL" id="JARK01001380">
    <property type="protein sequence ID" value="EYC13371.1"/>
    <property type="molecule type" value="Genomic_DNA"/>
</dbReference>
<name>A0A016UEL3_9BILA</name>
<accession>A0A016UEL3</accession>
<dbReference type="Proteomes" id="UP000024635">
    <property type="component" value="Unassembled WGS sequence"/>
</dbReference>
<gene>
    <name evidence="1" type="primary">Acey_s0044.g949</name>
    <name evidence="1" type="ORF">Y032_0044g949</name>
</gene>
<proteinExistence type="predicted"/>
<evidence type="ECO:0000313" key="2">
    <source>
        <dbReference type="Proteomes" id="UP000024635"/>
    </source>
</evidence>
<sequence length="95" mass="10390">MGTGVTVAGDGDLISKDTSLRISLPRTEATAERIPVTSPHDIKCFVLDNRKEVSIRPKRSGKLSSEQERQIGLMVSNTVVPIIGVRANYRLLSLE</sequence>
<dbReference type="AlphaFoldDB" id="A0A016UEL3"/>
<organism evidence="1 2">
    <name type="scientific">Ancylostoma ceylanicum</name>
    <dbReference type="NCBI Taxonomy" id="53326"/>
    <lineage>
        <taxon>Eukaryota</taxon>
        <taxon>Metazoa</taxon>
        <taxon>Ecdysozoa</taxon>
        <taxon>Nematoda</taxon>
        <taxon>Chromadorea</taxon>
        <taxon>Rhabditida</taxon>
        <taxon>Rhabditina</taxon>
        <taxon>Rhabditomorpha</taxon>
        <taxon>Strongyloidea</taxon>
        <taxon>Ancylostomatidae</taxon>
        <taxon>Ancylostomatinae</taxon>
        <taxon>Ancylostoma</taxon>
    </lineage>
</organism>